<feature type="domain" description="Chromosomal replication initiator protein DnaA ATPAse" evidence="1">
    <location>
        <begin position="126"/>
        <end position="173"/>
    </location>
</feature>
<dbReference type="PANTHER" id="PTHR30050:SF2">
    <property type="entry name" value="CHROMOSOMAL REPLICATION INITIATOR PROTEIN DNAA"/>
    <property type="match status" value="1"/>
</dbReference>
<organism evidence="3 4">
    <name type="scientific">Candidatus Terrybacteria bacterium CG10_big_fil_rev_8_21_14_0_10_41_10</name>
    <dbReference type="NCBI Taxonomy" id="1975026"/>
    <lineage>
        <taxon>Bacteria</taxon>
        <taxon>Candidatus Terryibacteriota</taxon>
    </lineage>
</organism>
<accession>A0A2M8LA40</accession>
<dbReference type="EMBL" id="PFER01000035">
    <property type="protein sequence ID" value="PJE73482.1"/>
    <property type="molecule type" value="Genomic_DNA"/>
</dbReference>
<comment type="caution">
    <text evidence="3">The sequence shown here is derived from an EMBL/GenBank/DDBJ whole genome shotgun (WGS) entry which is preliminary data.</text>
</comment>
<evidence type="ECO:0000259" key="1">
    <source>
        <dbReference type="Pfam" id="PF00308"/>
    </source>
</evidence>
<evidence type="ECO:0000259" key="2">
    <source>
        <dbReference type="Pfam" id="PF11638"/>
    </source>
</evidence>
<dbReference type="GO" id="GO:0006270">
    <property type="term" value="P:DNA replication initiation"/>
    <property type="evidence" value="ECO:0007669"/>
    <property type="project" value="TreeGrafter"/>
</dbReference>
<feature type="non-terminal residue" evidence="3">
    <location>
        <position position="173"/>
    </location>
</feature>
<dbReference type="InterPro" id="IPR013317">
    <property type="entry name" value="DnaA_dom"/>
</dbReference>
<dbReference type="Pfam" id="PF00308">
    <property type="entry name" value="Bac_DnaA"/>
    <property type="match status" value="1"/>
</dbReference>
<protein>
    <submittedName>
        <fullName evidence="3">Chromosomal replication initiator protein DnaA</fullName>
    </submittedName>
</protein>
<dbReference type="Gene3D" id="3.30.300.180">
    <property type="match status" value="1"/>
</dbReference>
<dbReference type="GO" id="GO:0005886">
    <property type="term" value="C:plasma membrane"/>
    <property type="evidence" value="ECO:0007669"/>
    <property type="project" value="TreeGrafter"/>
</dbReference>
<dbReference type="Pfam" id="PF11638">
    <property type="entry name" value="DnaA_N"/>
    <property type="match status" value="1"/>
</dbReference>
<dbReference type="InterPro" id="IPR038454">
    <property type="entry name" value="DnaA_N_sf"/>
</dbReference>
<evidence type="ECO:0000313" key="4">
    <source>
        <dbReference type="Proteomes" id="UP000230959"/>
    </source>
</evidence>
<dbReference type="PANTHER" id="PTHR30050">
    <property type="entry name" value="CHROMOSOMAL REPLICATION INITIATOR PROTEIN DNAA"/>
    <property type="match status" value="1"/>
</dbReference>
<name>A0A2M8LA40_9BACT</name>
<proteinExistence type="predicted"/>
<reference evidence="4" key="1">
    <citation type="submission" date="2017-09" db="EMBL/GenBank/DDBJ databases">
        <title>Depth-based differentiation of microbial function through sediment-hosted aquifers and enrichment of novel symbionts in the deep terrestrial subsurface.</title>
        <authorList>
            <person name="Probst A.J."/>
            <person name="Ladd B."/>
            <person name="Jarett J.K."/>
            <person name="Geller-Mcgrath D.E."/>
            <person name="Sieber C.M.K."/>
            <person name="Emerson J.B."/>
            <person name="Anantharaman K."/>
            <person name="Thomas B.C."/>
            <person name="Malmstrom R."/>
            <person name="Stieglmeier M."/>
            <person name="Klingl A."/>
            <person name="Woyke T."/>
            <person name="Ryan C.M."/>
            <person name="Banfield J.F."/>
        </authorList>
    </citation>
    <scope>NUCLEOTIDE SEQUENCE [LARGE SCALE GENOMIC DNA]</scope>
</reference>
<dbReference type="Proteomes" id="UP000230959">
    <property type="component" value="Unassembled WGS sequence"/>
</dbReference>
<sequence length="173" mass="19606">MQTNEEINYDQLWKDVLSEIEMTTSKTSFSMWFKDTGISNFNDGVVYIGVPNNFVKDWLLNKYHKFIIGALRNNNPAIRGVDYIIVSKDNQDIIHKNTVPHKFNYTPSSGEQLGFNEFNIDKEANLNPRYTFDSYVVAPFNEIAHAAAISVAKNPGNLYNPLFIYGGVGLGKT</sequence>
<dbReference type="AlphaFoldDB" id="A0A2M8LA40"/>
<gene>
    <name evidence="3" type="ORF">COV02_02350</name>
</gene>
<dbReference type="InterPro" id="IPR024633">
    <property type="entry name" value="DnaA_N_dom"/>
</dbReference>
<dbReference type="Gene3D" id="3.40.50.300">
    <property type="entry name" value="P-loop containing nucleotide triphosphate hydrolases"/>
    <property type="match status" value="1"/>
</dbReference>
<dbReference type="GO" id="GO:0003688">
    <property type="term" value="F:DNA replication origin binding"/>
    <property type="evidence" value="ECO:0007669"/>
    <property type="project" value="TreeGrafter"/>
</dbReference>
<feature type="domain" description="DnaA N-terminal" evidence="2">
    <location>
        <begin position="11"/>
        <end position="67"/>
    </location>
</feature>
<evidence type="ECO:0000313" key="3">
    <source>
        <dbReference type="EMBL" id="PJE73482.1"/>
    </source>
</evidence>
<dbReference type="InterPro" id="IPR027417">
    <property type="entry name" value="P-loop_NTPase"/>
</dbReference>